<feature type="domain" description="Phosphatase tensin-type" evidence="14">
    <location>
        <begin position="160"/>
        <end position="332"/>
    </location>
</feature>
<dbReference type="Pfam" id="PF08416">
    <property type="entry name" value="PTB"/>
    <property type="match status" value="1"/>
</dbReference>
<dbReference type="PROSITE" id="PS51181">
    <property type="entry name" value="PPASE_TENSIN"/>
    <property type="match status" value="1"/>
</dbReference>
<feature type="compositionally biased region" description="Polar residues" evidence="11">
    <location>
        <begin position="823"/>
        <end position="833"/>
    </location>
</feature>
<evidence type="ECO:0000256" key="5">
    <source>
        <dbReference type="ARBA" id="ARBA00022801"/>
    </source>
</evidence>
<evidence type="ECO:0000259" key="12">
    <source>
        <dbReference type="PROSITE" id="PS50001"/>
    </source>
</evidence>
<keyword evidence="9 10" id="KW-0727">SH2 domain</keyword>
<feature type="region of interest" description="Disordered" evidence="11">
    <location>
        <begin position="1506"/>
        <end position="1528"/>
    </location>
</feature>
<keyword evidence="4" id="KW-0479">Metal-binding</keyword>
<evidence type="ECO:0000259" key="13">
    <source>
        <dbReference type="PROSITE" id="PS50081"/>
    </source>
</evidence>
<dbReference type="InterPro" id="IPR014020">
    <property type="entry name" value="Tensin_C2-dom"/>
</dbReference>
<dbReference type="CDD" id="cd01213">
    <property type="entry name" value="PTB_tensin"/>
    <property type="match status" value="1"/>
</dbReference>
<feature type="domain" description="SH2" evidence="12">
    <location>
        <begin position="2494"/>
        <end position="2603"/>
    </location>
</feature>
<feature type="region of interest" description="Disordered" evidence="11">
    <location>
        <begin position="1451"/>
        <end position="1470"/>
    </location>
</feature>
<feature type="region of interest" description="Disordered" evidence="11">
    <location>
        <begin position="595"/>
        <end position="651"/>
    </location>
</feature>
<feature type="compositionally biased region" description="Low complexity" evidence="11">
    <location>
        <begin position="863"/>
        <end position="876"/>
    </location>
</feature>
<evidence type="ECO:0000256" key="11">
    <source>
        <dbReference type="SAM" id="MobiDB-lite"/>
    </source>
</evidence>
<dbReference type="InterPro" id="IPR029021">
    <property type="entry name" value="Prot-tyrosine_phosphatase-like"/>
</dbReference>
<dbReference type="InterPro" id="IPR011993">
    <property type="entry name" value="PH-like_dom_sf"/>
</dbReference>
<feature type="compositionally biased region" description="Polar residues" evidence="11">
    <location>
        <begin position="1974"/>
        <end position="1989"/>
    </location>
</feature>
<feature type="domain" description="C2 tensin-type" evidence="15">
    <location>
        <begin position="337"/>
        <end position="462"/>
    </location>
</feature>
<evidence type="ECO:0000256" key="2">
    <source>
        <dbReference type="ARBA" id="ARBA00007881"/>
    </source>
</evidence>
<dbReference type="GeneID" id="110973138"/>
<keyword evidence="5" id="KW-0378">Hydrolase</keyword>
<dbReference type="PROSITE" id="PS00479">
    <property type="entry name" value="ZF_DAG_PE_1"/>
    <property type="match status" value="1"/>
</dbReference>
<evidence type="ECO:0000256" key="9">
    <source>
        <dbReference type="ARBA" id="ARBA00022999"/>
    </source>
</evidence>
<dbReference type="Gene3D" id="3.30.60.20">
    <property type="match status" value="1"/>
</dbReference>
<feature type="region of interest" description="Disordered" evidence="11">
    <location>
        <begin position="1738"/>
        <end position="1811"/>
    </location>
</feature>
<dbReference type="Gene3D" id="3.90.190.10">
    <property type="entry name" value="Protein tyrosine phosphatase superfamily"/>
    <property type="match status" value="1"/>
</dbReference>
<dbReference type="PANTHER" id="PTHR45734">
    <property type="entry name" value="TENSIN"/>
    <property type="match status" value="1"/>
</dbReference>
<dbReference type="SMART" id="SM01326">
    <property type="entry name" value="PTEN_C2"/>
    <property type="match status" value="1"/>
</dbReference>
<dbReference type="SMART" id="SM00109">
    <property type="entry name" value="C1"/>
    <property type="match status" value="1"/>
</dbReference>
<feature type="compositionally biased region" description="Polar residues" evidence="11">
    <location>
        <begin position="1183"/>
        <end position="1193"/>
    </location>
</feature>
<feature type="compositionally biased region" description="Basic and acidic residues" evidence="11">
    <location>
        <begin position="978"/>
        <end position="991"/>
    </location>
</feature>
<dbReference type="SMART" id="SM00252">
    <property type="entry name" value="SH2"/>
    <property type="match status" value="1"/>
</dbReference>
<evidence type="ECO:0000256" key="8">
    <source>
        <dbReference type="ARBA" id="ARBA00022949"/>
    </source>
</evidence>
<evidence type="ECO:0000256" key="7">
    <source>
        <dbReference type="ARBA" id="ARBA00022912"/>
    </source>
</evidence>
<evidence type="ECO:0000256" key="6">
    <source>
        <dbReference type="ARBA" id="ARBA00022833"/>
    </source>
</evidence>
<feature type="compositionally biased region" description="Polar residues" evidence="11">
    <location>
        <begin position="1451"/>
        <end position="1466"/>
    </location>
</feature>
<evidence type="ECO:0000256" key="4">
    <source>
        <dbReference type="ARBA" id="ARBA00022723"/>
    </source>
</evidence>
<dbReference type="KEGG" id="aplc:110973138"/>
<comment type="similarity">
    <text evidence="2">Belongs to the PTEN phosphatase protein family.</text>
</comment>
<dbReference type="Gene3D" id="2.30.29.30">
    <property type="entry name" value="Pleckstrin-homology domain (PH domain)/Phosphotyrosine-binding domain (PTB)"/>
    <property type="match status" value="1"/>
</dbReference>
<keyword evidence="3" id="KW-0597">Phosphoprotein</keyword>
<dbReference type="SUPFAM" id="SSF52799">
    <property type="entry name" value="(Phosphotyrosine protein) phosphatases II"/>
    <property type="match status" value="1"/>
</dbReference>
<dbReference type="InterPro" id="IPR046349">
    <property type="entry name" value="C1-like_sf"/>
</dbReference>
<dbReference type="OrthoDB" id="6273691at2759"/>
<dbReference type="InterPro" id="IPR029023">
    <property type="entry name" value="Tensin_phosphatase"/>
</dbReference>
<dbReference type="SUPFAM" id="SSF55550">
    <property type="entry name" value="SH2 domain"/>
    <property type="match status" value="1"/>
</dbReference>
<feature type="region of interest" description="Disordered" evidence="11">
    <location>
        <begin position="1109"/>
        <end position="1196"/>
    </location>
</feature>
<feature type="region of interest" description="Disordered" evidence="11">
    <location>
        <begin position="748"/>
        <end position="842"/>
    </location>
</feature>
<feature type="compositionally biased region" description="Polar residues" evidence="11">
    <location>
        <begin position="1778"/>
        <end position="1809"/>
    </location>
</feature>
<dbReference type="InterPro" id="IPR000980">
    <property type="entry name" value="SH2"/>
</dbReference>
<feature type="compositionally biased region" description="Pro residues" evidence="11">
    <location>
        <begin position="617"/>
        <end position="628"/>
    </location>
</feature>
<dbReference type="PANTHER" id="PTHR45734:SF10">
    <property type="entry name" value="BLISTERY, ISOFORM A"/>
    <property type="match status" value="1"/>
</dbReference>
<evidence type="ECO:0000256" key="10">
    <source>
        <dbReference type="PROSITE-ProRule" id="PRU00191"/>
    </source>
</evidence>
<sequence>MSSYRYYLVESDNTEGVQDTQNGMTYFLPPDTEQLFTLQPRFWKDENEACNLQPQDLIDSKSHTFKTKVFKHPNTCQVCNEVIWNEGRTCRVCKYACHRKCEYKVTAACKPSVNYALPSNGDTRPQQTQLKFSSPPLDSNRNKMTAHVHAEVAKHPSGGDAYIRYSFDLDVDYITERLIAVSFPAGGLEAQYRSNLRDVVRMLRSKHQDKYVVFNLSQRRHDINQLNPQVYDLGWPDHLAPSLEKLCSICKHIETWLKADPHNIVVLHCKGGRGPIGVVVLAYMNYINITSNLETAMDRYAMKRFMEAKTESAMHPSQHRYVNYFTGLLTKSIQVNSAPLFLHHVLIHGVPNYDINGGCRPFLRVYQGMQPIFTSGVYSVPEGTSRFAVSLDQALPIRGDILVKCYHKKFRATTRDVVFRCQFHTTAIMECRLVFQKSDLDDACTDARFPDFTKVEFIFSHTPDQLHGSDYVPGNNFPVDERNDPLIRWDSYENFDKTVEGGDYTPEVIDLSVSMNNNIPHSSAPDGSLYAEVQKTPSPIQQEKLFFTSPSSSGPTSPVGSNQLLPVIPNALDFDTGPRSSMQTTQLAVLRAKMNAQMDPSYQTIKRRTPSPRTPTSDPPSPIQPPTPSVQFANGPQQPNNVELSNGPESSKTLAAQRREMNYKEKRDLDDLLRGIGEDVPALSSPDSIGSGEVGEKRKIVDVQAQMSHLPPLESRHSPTARVHHPQSHGVQGELENPYAEISDAVPKQDQLHGQVRKQDPLEEKITRSQVGEVESSRIPDVQVHRTAQLHDNPTYAVTKESKQYTPDSRPHDVADLGHGMTPGQQLNTSPGYPSSAKHSDIWQPQPLRAKKEQLMYIYQEDPTSPLGPAASPSPGDNAVKLPEGSDMTKTPTGSNRTSSEIGDDAMTWLQRQQQKLKEKRLREEAVTQPTYQTPKRELPKAPEPRQEPVFEKAPQAVVQPQVQAPREQMPTDNLSWLEEKQRELQMRRGQMDPSPKPLFIDTSHPGSSYGSSFSPPRTDFSGVSTSSAANGPLPRPQLTDLEKSTNEQFSPKATADPGPLTPPNTYEHDSGPHAEAWQAHRRPLNRQTSDITYDREQQVVVRQRLDMERAPQAPTHGVTSLPPAGPHSTTPKDSAGRFVNHSPTPFSGSRNDRTRDETQNMSHPALTGPAESSPGLSRDSGYASSLSSTVTGTDPVKSASVTRVIIDSDGSETTTTTSTQTRKKTIQVFPQTAGFDVKQLPVLFMQEIRKDESGGLQSRLLGLMKEKGVGGSPTLKRKPVSETCGHETSYRKPVVGQTMLPVGKGNSQMEGGGLLKTVLKESQSPAASHVLPSHNPSQTIPIVEITPITSAVASSSVRSSSIQSIPNHPSQSPRMSRYHSIPRSQKSNRHPRSVDDSRLNQSAPMHDLAQHSNTFRVSSQKQKSTKSTQSQVRSQSLPRNQMFKRTLHSSFQDKNLSNTHQTKTSMPPGVPHFTSPILAPESDAQLGRTVTPFGGPFYHSLPRDGPLHCSRRRSHKQDSNSASHAKLTFDRVKTTPSEFGSCQPSQKLAIHGSLPRSVRFTHDHLPNTGLRSISTTGFPNFASSTPQPKYAQYPDPNSKVEHRKQCVQVSNGDITLEADPAPFRDDTHLVQTAPSYNWVMDRIQTLRHTSLNRPNFLSSGKEKLDSEWVTGVKSGSISNEQPLDLHVRQSSRNAGSFERQGVAERVRGRPFDRYWHKLEGGSGSQSQDVWLRREDYDADQREPRALSADRLGTRSSISQQRAVPRQTHSGHPVGSHNVGTVPTQHLHAQSRQTNHSPTLSNAKPSSDVTPRVMEGVSMGQTNPNGNINLMAGLEDAIRMLSEVTHLQSRDPATARPWTLRHNTHVADVHRVGDLTGPLRQINPVNGWIGTNAKYQSNTQRRQQAPLQNASGPVRDAYKVDLHIDESNMEDALNHEGRVANRIADITSKQSDQPKSQPPTGPRVKPAKVKQVTRRTPYQSGYDSDSAINQYYDPPSNRVGRESPERWLHNPGGLPDHENEYWDRMEGLKTPNLKEQWIRKPEFDIESSNESLPNGSVTPKFPVGPKAYKNMIWTPLATVRPPHGPDDPYPLSPTRHNNRDILDTTGLHISPAQQASTQAASPVNVEGPTMNAAQSTTPATPEVITVTQRRIVQTERVFDQNGLPEVLSGPSAKEATVQQPIMAKVERVPTPVSQVERKAVQNGQHYPVEARVERVPVASVQESSVKAKPVSMRYPAGVFPPSPKKEVTFQDARGGVPERPTGPQALVEEKEIVPTVKKPVEVAPVWPIELEVHIKNEGISPAVGEVQVKSGVATPPNRPQQLSPSSQNRTQFVQEPPTQQEVIKKEQTEPKFSYQLQNLASQPPPPLYPTYSDRMKNRPPGPMYPTFSDRHRKAAAGRVEEVSPQVANGYHTMYDNRGVAKAKRASTGSEGMWPAHPTHQRKASDGNGGSSLSGRTTPSNFYLMQQPSPYSSSVSLADTSMDKVRFVKDLSAWWYKPHISRDEAIAMLKDKCPGQFVVRDSNSFPGAFGLAVKVAQLPPNAPPSKKATDPASELVRHFLIEPNPRGVRLKGCANEPIFGSLSALIYQHTLTQLALPCKLLLPESDPSGVDATDSAIDPKSAHALLSQGAACNVIFLGMMEMESLTGPSAVREATNRLINLKEKPKRVVVHFKVSLKGITLTDNQRKLFFRRHYPVQSVLYCGMDSGARKWKRKDGVDETQARIFGFISRKPGSKTDNQCHLFAEYEMEQPASAIVSFVTKVLLGSSAQS</sequence>
<gene>
    <name evidence="17" type="primary">LOC110973138</name>
</gene>
<dbReference type="InterPro" id="IPR033929">
    <property type="entry name" value="Tensin_PTB"/>
</dbReference>
<protein>
    <submittedName>
        <fullName evidence="17">Tensin-like isoform X1</fullName>
    </submittedName>
</protein>
<dbReference type="GO" id="GO:0046872">
    <property type="term" value="F:metal ion binding"/>
    <property type="evidence" value="ECO:0007669"/>
    <property type="project" value="UniProtKB-KW"/>
</dbReference>
<feature type="compositionally biased region" description="Basic and acidic residues" evidence="11">
    <location>
        <begin position="935"/>
        <end position="951"/>
    </location>
</feature>
<dbReference type="Gene3D" id="3.30.505.10">
    <property type="entry name" value="SH2 domain"/>
    <property type="match status" value="1"/>
</dbReference>
<dbReference type="InterPro" id="IPR035012">
    <property type="entry name" value="Tensin-like_SH2"/>
</dbReference>
<evidence type="ECO:0000259" key="15">
    <source>
        <dbReference type="PROSITE" id="PS51182"/>
    </source>
</evidence>
<feature type="compositionally biased region" description="Polar residues" evidence="11">
    <location>
        <begin position="630"/>
        <end position="651"/>
    </location>
</feature>
<feature type="domain" description="Phorbol-ester/DAG-type" evidence="13">
    <location>
        <begin position="62"/>
        <end position="109"/>
    </location>
</feature>
<proteinExistence type="inferred from homology"/>
<feature type="compositionally biased region" description="Low complexity" evidence="11">
    <location>
        <begin position="1004"/>
        <end position="1017"/>
    </location>
</feature>
<keyword evidence="16" id="KW-1185">Reference proteome</keyword>
<feature type="compositionally biased region" description="Polar residues" evidence="11">
    <location>
        <begin position="2452"/>
        <end position="2464"/>
    </location>
</feature>
<dbReference type="SUPFAM" id="SSF50729">
    <property type="entry name" value="PH domain-like"/>
    <property type="match status" value="1"/>
</dbReference>
<name>A0A8B7XF53_ACAPL</name>
<dbReference type="InterPro" id="IPR002219">
    <property type="entry name" value="PKC_DAG/PE"/>
</dbReference>
<feature type="region of interest" description="Disordered" evidence="11">
    <location>
        <begin position="2421"/>
        <end position="2464"/>
    </location>
</feature>
<feature type="compositionally biased region" description="Basic and acidic residues" evidence="11">
    <location>
        <begin position="1999"/>
        <end position="2008"/>
    </location>
</feature>
<dbReference type="Pfam" id="PF00130">
    <property type="entry name" value="C1_1"/>
    <property type="match status" value="1"/>
</dbReference>
<dbReference type="InterPro" id="IPR035892">
    <property type="entry name" value="C2_domain_sf"/>
</dbReference>
<feature type="compositionally biased region" description="Polar residues" evidence="11">
    <location>
        <begin position="2319"/>
        <end position="2341"/>
    </location>
</feature>
<feature type="compositionally biased region" description="Basic and acidic residues" evidence="11">
    <location>
        <begin position="757"/>
        <end position="767"/>
    </location>
</feature>
<dbReference type="Proteomes" id="UP000694845">
    <property type="component" value="Unplaced"/>
</dbReference>
<dbReference type="CDD" id="cd09927">
    <property type="entry name" value="SH2_Tensin_like"/>
    <property type="match status" value="1"/>
</dbReference>
<feature type="region of interest" description="Disordered" evidence="11">
    <location>
        <begin position="1360"/>
        <end position="1442"/>
    </location>
</feature>
<dbReference type="RefSeq" id="XP_022079389.1">
    <property type="nucleotide sequence ID" value="XM_022223697.1"/>
</dbReference>
<evidence type="ECO:0000313" key="16">
    <source>
        <dbReference type="Proteomes" id="UP000694845"/>
    </source>
</evidence>
<dbReference type="GO" id="GO:0004721">
    <property type="term" value="F:phosphoprotein phosphatase activity"/>
    <property type="evidence" value="ECO:0007669"/>
    <property type="project" value="UniProtKB-KW"/>
</dbReference>
<feature type="region of interest" description="Disordered" evidence="11">
    <location>
        <begin position="862"/>
        <end position="1096"/>
    </location>
</feature>
<dbReference type="Pfam" id="PF00017">
    <property type="entry name" value="SH2"/>
    <property type="match status" value="1"/>
</dbReference>
<feature type="compositionally biased region" description="Low complexity" evidence="11">
    <location>
        <begin position="954"/>
        <end position="966"/>
    </location>
</feature>
<reference evidence="17" key="1">
    <citation type="submission" date="2025-08" db="UniProtKB">
        <authorList>
            <consortium name="RefSeq"/>
        </authorList>
    </citation>
    <scope>IDENTIFICATION</scope>
</reference>
<feature type="region of interest" description="Disordered" evidence="11">
    <location>
        <begin position="2310"/>
        <end position="2341"/>
    </location>
</feature>
<evidence type="ECO:0000256" key="3">
    <source>
        <dbReference type="ARBA" id="ARBA00022553"/>
    </source>
</evidence>
<dbReference type="SUPFAM" id="SSF57889">
    <property type="entry name" value="Cysteine-rich domain"/>
    <property type="match status" value="1"/>
</dbReference>
<feature type="compositionally biased region" description="Polar residues" evidence="11">
    <location>
        <begin position="1754"/>
        <end position="1770"/>
    </location>
</feature>
<dbReference type="InterPro" id="IPR013625">
    <property type="entry name" value="PTB"/>
</dbReference>
<evidence type="ECO:0000313" key="17">
    <source>
        <dbReference type="RefSeq" id="XP_022079389.1"/>
    </source>
</evidence>
<dbReference type="Gene3D" id="2.60.40.1110">
    <property type="match status" value="1"/>
</dbReference>
<dbReference type="InterPro" id="IPR051484">
    <property type="entry name" value="Tensin_PTEN_phosphatase"/>
</dbReference>
<keyword evidence="6" id="KW-0862">Zinc</keyword>
<keyword evidence="7" id="KW-0904">Protein phosphatase</keyword>
<evidence type="ECO:0000256" key="1">
    <source>
        <dbReference type="ARBA" id="ARBA00004282"/>
    </source>
</evidence>
<keyword evidence="8" id="KW-0965">Cell junction</keyword>
<dbReference type="InterPro" id="IPR036860">
    <property type="entry name" value="SH2_dom_sf"/>
</dbReference>
<feature type="region of interest" description="Disordered" evidence="11">
    <location>
        <begin position="711"/>
        <end position="732"/>
    </location>
</feature>
<dbReference type="PROSITE" id="PS50001">
    <property type="entry name" value="SH2"/>
    <property type="match status" value="1"/>
</dbReference>
<dbReference type="PROSITE" id="PS50081">
    <property type="entry name" value="ZF_DAG_PE_2"/>
    <property type="match status" value="1"/>
</dbReference>
<feature type="compositionally biased region" description="Low complexity" evidence="11">
    <location>
        <begin position="1417"/>
        <end position="1437"/>
    </location>
</feature>
<dbReference type="SUPFAM" id="SSF49562">
    <property type="entry name" value="C2 domain (Calcium/lipid-binding domain, CaLB)"/>
    <property type="match status" value="1"/>
</dbReference>
<dbReference type="InterPro" id="IPR003595">
    <property type="entry name" value="Tyr_Pase_cat"/>
</dbReference>
<dbReference type="GO" id="GO:0005925">
    <property type="term" value="C:focal adhesion"/>
    <property type="evidence" value="ECO:0007669"/>
    <property type="project" value="TreeGrafter"/>
</dbReference>
<comment type="subcellular location">
    <subcellularLocation>
        <location evidence="1">Cell junction</location>
    </subcellularLocation>
</comment>
<dbReference type="SMART" id="SM00404">
    <property type="entry name" value="PTPc_motif"/>
    <property type="match status" value="1"/>
</dbReference>
<evidence type="ECO:0000259" key="14">
    <source>
        <dbReference type="PROSITE" id="PS51181"/>
    </source>
</evidence>
<dbReference type="SMART" id="SM00462">
    <property type="entry name" value="PTB"/>
    <property type="match status" value="1"/>
</dbReference>
<dbReference type="Pfam" id="PF10409">
    <property type="entry name" value="PTEN_C2"/>
    <property type="match status" value="1"/>
</dbReference>
<dbReference type="CDD" id="cd20826">
    <property type="entry name" value="C1_TNS2-like"/>
    <property type="match status" value="1"/>
</dbReference>
<feature type="compositionally biased region" description="Polar residues" evidence="11">
    <location>
        <begin position="888"/>
        <end position="901"/>
    </location>
</feature>
<feature type="region of interest" description="Disordered" evidence="11">
    <location>
        <begin position="1945"/>
        <end position="2018"/>
    </location>
</feature>
<dbReference type="PROSITE" id="PS51182">
    <property type="entry name" value="C2_TENSIN"/>
    <property type="match status" value="1"/>
</dbReference>
<organism evidence="16 17">
    <name type="scientific">Acanthaster planci</name>
    <name type="common">Crown-of-thorns starfish</name>
    <dbReference type="NCBI Taxonomy" id="133434"/>
    <lineage>
        <taxon>Eukaryota</taxon>
        <taxon>Metazoa</taxon>
        <taxon>Echinodermata</taxon>
        <taxon>Eleutherozoa</taxon>
        <taxon>Asterozoa</taxon>
        <taxon>Asteroidea</taxon>
        <taxon>Valvatacea</taxon>
        <taxon>Valvatida</taxon>
        <taxon>Acanthasteridae</taxon>
        <taxon>Acanthaster</taxon>
    </lineage>
</organism>
<dbReference type="InterPro" id="IPR006020">
    <property type="entry name" value="PTB/PI_dom"/>
</dbReference>
<accession>A0A8B7XF53</accession>
<feature type="region of interest" description="Disordered" evidence="11">
    <location>
        <begin position="2243"/>
        <end position="2262"/>
    </location>
</feature>